<dbReference type="PROSITE" id="PS51892">
    <property type="entry name" value="SUBTILASE"/>
    <property type="match status" value="1"/>
</dbReference>
<evidence type="ECO:0000256" key="2">
    <source>
        <dbReference type="ARBA" id="ARBA00022670"/>
    </source>
</evidence>
<dbReference type="InterPro" id="IPR036852">
    <property type="entry name" value="Peptidase_S8/S53_dom_sf"/>
</dbReference>
<dbReference type="InterPro" id="IPR055354">
    <property type="entry name" value="DUF7507"/>
</dbReference>
<reference evidence="11" key="1">
    <citation type="journal article" date="2022" name="Environ. Microbiol.">
        <title>Geoalkalibacter halelectricus SAP #1 sp. nov. possessing extracellular electron transfer and mineral#reducing capabilities from a haloalkaline environment.</title>
        <authorList>
            <person name="Yadav S."/>
            <person name="Singh R."/>
            <person name="Sundharam S.S."/>
            <person name="Chaudhary S."/>
            <person name="Krishnamurthi S."/>
            <person name="Patil S.A."/>
        </authorList>
    </citation>
    <scope>NUCLEOTIDE SEQUENCE</scope>
    <source>
        <strain evidence="11">SAP-1</strain>
    </source>
</reference>
<dbReference type="InterPro" id="IPR000209">
    <property type="entry name" value="Peptidase_S8/S53_dom"/>
</dbReference>
<evidence type="ECO:0000256" key="4">
    <source>
        <dbReference type="ARBA" id="ARBA00022825"/>
    </source>
</evidence>
<feature type="active site" description="Charge relay system" evidence="5">
    <location>
        <position position="496"/>
    </location>
</feature>
<dbReference type="InterPro" id="IPR050131">
    <property type="entry name" value="Peptidase_S8_subtilisin-like"/>
</dbReference>
<dbReference type="RefSeq" id="WP_260747499.1">
    <property type="nucleotide sequence ID" value="NZ_CP092109.1"/>
</dbReference>
<dbReference type="SUPFAM" id="SSF81296">
    <property type="entry name" value="E set domains"/>
    <property type="match status" value="1"/>
</dbReference>
<dbReference type="EMBL" id="CP092109">
    <property type="protein sequence ID" value="UWZ79142.1"/>
    <property type="molecule type" value="Genomic_DNA"/>
</dbReference>
<dbReference type="InterPro" id="IPR023827">
    <property type="entry name" value="Peptidase_S8_Asp-AS"/>
</dbReference>
<comment type="similarity">
    <text evidence="1 5 6">Belongs to the peptidase S8 family.</text>
</comment>
<dbReference type="SUPFAM" id="SSF82171">
    <property type="entry name" value="DPP6 N-terminal domain-like"/>
    <property type="match status" value="1"/>
</dbReference>
<evidence type="ECO:0000256" key="7">
    <source>
        <dbReference type="SAM" id="MobiDB-lite"/>
    </source>
</evidence>
<protein>
    <submittedName>
        <fullName evidence="11">S8 family serine peptidase</fullName>
    </submittedName>
</protein>
<keyword evidence="4 5" id="KW-0720">Serine protease</keyword>
<evidence type="ECO:0000259" key="9">
    <source>
        <dbReference type="Pfam" id="PF00082"/>
    </source>
</evidence>
<dbReference type="Gene3D" id="2.60.40.10">
    <property type="entry name" value="Immunoglobulins"/>
    <property type="match status" value="1"/>
</dbReference>
<dbReference type="PANTHER" id="PTHR43806">
    <property type="entry name" value="PEPTIDASE S8"/>
    <property type="match status" value="1"/>
</dbReference>
<feature type="region of interest" description="Disordered" evidence="7">
    <location>
        <begin position="1107"/>
        <end position="1133"/>
    </location>
</feature>
<feature type="domain" description="Peptidase S8/S53" evidence="9">
    <location>
        <begin position="234"/>
        <end position="544"/>
    </location>
</feature>
<organism evidence="11 12">
    <name type="scientific">Geoalkalibacter halelectricus</name>
    <dbReference type="NCBI Taxonomy" id="2847045"/>
    <lineage>
        <taxon>Bacteria</taxon>
        <taxon>Pseudomonadati</taxon>
        <taxon>Thermodesulfobacteriota</taxon>
        <taxon>Desulfuromonadia</taxon>
        <taxon>Desulfuromonadales</taxon>
        <taxon>Geoalkalibacteraceae</taxon>
        <taxon>Geoalkalibacter</taxon>
    </lineage>
</organism>
<dbReference type="InterPro" id="IPR023828">
    <property type="entry name" value="Peptidase_S8_Ser-AS"/>
</dbReference>
<evidence type="ECO:0000256" key="1">
    <source>
        <dbReference type="ARBA" id="ARBA00011073"/>
    </source>
</evidence>
<feature type="domain" description="DUF7507" evidence="10">
    <location>
        <begin position="606"/>
        <end position="675"/>
    </location>
</feature>
<dbReference type="InterPro" id="IPR022398">
    <property type="entry name" value="Peptidase_S8_His-AS"/>
</dbReference>
<accession>A0ABY5ZJ33</accession>
<dbReference type="PROSITE" id="PS00138">
    <property type="entry name" value="SUBTILASE_SER"/>
    <property type="match status" value="1"/>
</dbReference>
<feature type="active site" description="Charge relay system" evidence="5">
    <location>
        <position position="243"/>
    </location>
</feature>
<evidence type="ECO:0000256" key="8">
    <source>
        <dbReference type="SAM" id="SignalP"/>
    </source>
</evidence>
<dbReference type="Proteomes" id="UP001060414">
    <property type="component" value="Chromosome"/>
</dbReference>
<evidence type="ECO:0000256" key="6">
    <source>
        <dbReference type="RuleBase" id="RU003355"/>
    </source>
</evidence>
<sequence length="1133" mass="115833">MAVLFRKIAWRLAACFWVMVALPVLAQGAPLLDEIDPDVVVPQLQTVVLTGAGLQDEGVPTLVRFNGLVVPPEDVLEISAVRIVVLVPAGASSGPVQVEVGGVVSNTQVVSVTEAEFVPDELIVEPHAGAHAGRLLALSALNLKAVVPIGEALFYHLEIPDGRGIPQAIRDLFASGLVAGASADFLYTTQALPAKQNQPAPNDPRFAPDQYGPQRIRAIDSRDDTPDAQRLATGRGKIIAVIDTGVDAAHEDLQGKVIGGFDWVNFDNDPADDNSHGTHVAGIAAARANNALGIAGIAPDAQLVSEKVLDADGSGSSLGISLGIVGSVFRGAHVLNLSLGGNAPSLLIGAAVNFALANDRVVVAAAGNDGDGNPATIDRLSFPAGFSPPQRPTGLIAVANSTPRDGIAVGPIQSHDLANPDIVLGVHPAGLGGSTNAPYVDVAAPGSCILSSVPRINFGDPFRVSIGDALGGDIDRHLCAPCRPGIDDYCEFIGTSMAAPHVSGVAALMLEADPNLLPSQVECLLEITAVDRGVPGKDIAFGHGRVDAYAAVHAVQSLGGRYHLLPPECNALARGRGVGLPFGALGIEKFTNGFMADAPRGPLIPVGAPVRWTYLVWNAGNIPLAGIQVNDNRIGAINCPANVLNPGQFMVCFADGIARPGQYANRAQVTALDPAGFRLGSADPSHYFGVLAPSTMQGQGRPDQVLPVTADGRIGLAATFPEKTVAIDLETLEVTEFGGFPARPGSDVVLTPDQTQALVLEFPGSGAGLFGQLRRITLATSEEATLSLRRPVTEIAVTPNSSQALVGTTWGLEIIDLVAMTSTRLDEVRAITGISVTADGSKALIGVPQGLAVIDLPAATWTLLPVGPVLTGVALSSDGAAAAAGVAGGVVLVDLSTNSSFLLATGTPVSNILFTPDSLRAVFAALFGAVVVNLDALSFVQIPTPAIPVTDIELTADGSRALLGTTSGLSLISLADHSATDISLPAPVVTGLSLSANDLWAVLGLSSGVAVVDLAVMDFELVDTPGTPVTNVAITPDGITALVGIPSGVVLVDLGAATAEVLGSAYPLVTPTIAPDGGKALFGTLEGISLIDLEEKTVEQVHAQPPILNLLPDSGQPPLNPSGERGAPGPSDG</sequence>
<dbReference type="InterPro" id="IPR014756">
    <property type="entry name" value="Ig_E-set"/>
</dbReference>
<dbReference type="PROSITE" id="PS00136">
    <property type="entry name" value="SUBTILASE_ASP"/>
    <property type="match status" value="1"/>
</dbReference>
<feature type="chain" id="PRO_5046997880" evidence="8">
    <location>
        <begin position="27"/>
        <end position="1133"/>
    </location>
</feature>
<dbReference type="PRINTS" id="PR00723">
    <property type="entry name" value="SUBTILISIN"/>
</dbReference>
<evidence type="ECO:0000259" key="10">
    <source>
        <dbReference type="Pfam" id="PF24346"/>
    </source>
</evidence>
<dbReference type="SUPFAM" id="SSF50974">
    <property type="entry name" value="Nitrous oxide reductase, N-terminal domain"/>
    <property type="match status" value="1"/>
</dbReference>
<gene>
    <name evidence="11" type="ORF">L9S41_15870</name>
</gene>
<evidence type="ECO:0000313" key="11">
    <source>
        <dbReference type="EMBL" id="UWZ79142.1"/>
    </source>
</evidence>
<evidence type="ECO:0000256" key="5">
    <source>
        <dbReference type="PROSITE-ProRule" id="PRU01240"/>
    </source>
</evidence>
<keyword evidence="2 5" id="KW-0645">Protease</keyword>
<keyword evidence="8" id="KW-0732">Signal</keyword>
<evidence type="ECO:0000256" key="3">
    <source>
        <dbReference type="ARBA" id="ARBA00022801"/>
    </source>
</evidence>
<dbReference type="Pfam" id="PF24346">
    <property type="entry name" value="DUF7507"/>
    <property type="match status" value="1"/>
</dbReference>
<dbReference type="PANTHER" id="PTHR43806:SF11">
    <property type="entry name" value="CEREVISIN-RELATED"/>
    <property type="match status" value="1"/>
</dbReference>
<dbReference type="InterPro" id="IPR011045">
    <property type="entry name" value="N2O_reductase_N"/>
</dbReference>
<feature type="signal peptide" evidence="8">
    <location>
        <begin position="1"/>
        <end position="26"/>
    </location>
</feature>
<name>A0ABY5ZJ33_9BACT</name>
<dbReference type="PROSITE" id="PS00137">
    <property type="entry name" value="SUBTILASE_HIS"/>
    <property type="match status" value="1"/>
</dbReference>
<keyword evidence="3 5" id="KW-0378">Hydrolase</keyword>
<evidence type="ECO:0000313" key="12">
    <source>
        <dbReference type="Proteomes" id="UP001060414"/>
    </source>
</evidence>
<dbReference type="InterPro" id="IPR015500">
    <property type="entry name" value="Peptidase_S8_subtilisin-rel"/>
</dbReference>
<dbReference type="Gene3D" id="3.40.50.200">
    <property type="entry name" value="Peptidase S8/S53 domain"/>
    <property type="match status" value="1"/>
</dbReference>
<feature type="active site" description="Charge relay system" evidence="5">
    <location>
        <position position="276"/>
    </location>
</feature>
<dbReference type="SUPFAM" id="SSF52743">
    <property type="entry name" value="Subtilisin-like"/>
    <property type="match status" value="1"/>
</dbReference>
<keyword evidence="12" id="KW-1185">Reference proteome</keyword>
<dbReference type="InterPro" id="IPR013783">
    <property type="entry name" value="Ig-like_fold"/>
</dbReference>
<dbReference type="Pfam" id="PF00082">
    <property type="entry name" value="Peptidase_S8"/>
    <property type="match status" value="1"/>
</dbReference>
<proteinExistence type="inferred from homology"/>